<dbReference type="Gene3D" id="3.30.70.260">
    <property type="match status" value="1"/>
</dbReference>
<dbReference type="CDD" id="cd04876">
    <property type="entry name" value="ACT_RelA-SpoT"/>
    <property type="match status" value="1"/>
</dbReference>
<comment type="pathway">
    <text evidence="1">Purine metabolism; ppGpp biosynthesis; ppGpp from GTP: step 1/2.</text>
</comment>
<organism evidence="8 9">
    <name type="scientific">Coprococcus catus</name>
    <dbReference type="NCBI Taxonomy" id="116085"/>
    <lineage>
        <taxon>Bacteria</taxon>
        <taxon>Bacillati</taxon>
        <taxon>Bacillota</taxon>
        <taxon>Clostridia</taxon>
        <taxon>Lachnospirales</taxon>
        <taxon>Lachnospiraceae</taxon>
        <taxon>Coprococcus</taxon>
    </lineage>
</organism>
<dbReference type="UniPathway" id="UPA00908">
    <property type="reaction ID" value="UER00884"/>
</dbReference>
<dbReference type="FunFam" id="3.10.20.30:FF:000002">
    <property type="entry name" value="GTP pyrophosphokinase (RelA/SpoT)"/>
    <property type="match status" value="1"/>
</dbReference>
<dbReference type="InterPro" id="IPR006674">
    <property type="entry name" value="HD_domain"/>
</dbReference>
<dbReference type="AlphaFoldDB" id="A0A3E2TNY3"/>
<name>A0A3E2TNY3_9FIRM</name>
<evidence type="ECO:0000256" key="2">
    <source>
        <dbReference type="ARBA" id="ARBA00013251"/>
    </source>
</evidence>
<protein>
    <recommendedName>
        <fullName evidence="2">GTP diphosphokinase</fullName>
        <ecNumber evidence="2">2.7.6.5</ecNumber>
    </recommendedName>
</protein>
<dbReference type="PANTHER" id="PTHR21262">
    <property type="entry name" value="GUANOSINE-3',5'-BIS DIPHOSPHATE 3'-PYROPHOSPHOHYDROLASE"/>
    <property type="match status" value="1"/>
</dbReference>
<dbReference type="EMBL" id="QVEP01000014">
    <property type="protein sequence ID" value="RGB80084.1"/>
    <property type="molecule type" value="Genomic_DNA"/>
</dbReference>
<dbReference type="NCBIfam" id="TIGR00691">
    <property type="entry name" value="spoT_relA"/>
    <property type="match status" value="1"/>
</dbReference>
<dbReference type="RefSeq" id="WP_117528177.1">
    <property type="nucleotide sequence ID" value="NZ_JAJCNA010000005.1"/>
</dbReference>
<evidence type="ECO:0000256" key="3">
    <source>
        <dbReference type="ARBA" id="ARBA00048244"/>
    </source>
</evidence>
<dbReference type="Pfam" id="PF19296">
    <property type="entry name" value="RelA_AH_RIS"/>
    <property type="match status" value="1"/>
</dbReference>
<dbReference type="Pfam" id="PF04607">
    <property type="entry name" value="RelA_SpoT"/>
    <property type="match status" value="1"/>
</dbReference>
<dbReference type="Pfam" id="PF13328">
    <property type="entry name" value="HD_4"/>
    <property type="match status" value="1"/>
</dbReference>
<dbReference type="InterPro" id="IPR045865">
    <property type="entry name" value="ACT-like_dom_sf"/>
</dbReference>
<dbReference type="Gene3D" id="1.10.3210.10">
    <property type="entry name" value="Hypothetical protein af1432"/>
    <property type="match status" value="1"/>
</dbReference>
<dbReference type="InterPro" id="IPR007685">
    <property type="entry name" value="RelA_SpoT"/>
</dbReference>
<dbReference type="InterPro" id="IPR012675">
    <property type="entry name" value="Beta-grasp_dom_sf"/>
</dbReference>
<dbReference type="GO" id="GO:0008728">
    <property type="term" value="F:GTP diphosphokinase activity"/>
    <property type="evidence" value="ECO:0007669"/>
    <property type="project" value="UniProtKB-EC"/>
</dbReference>
<dbReference type="InterPro" id="IPR045600">
    <property type="entry name" value="RelA/SpoT_AH_RIS"/>
</dbReference>
<dbReference type="InterPro" id="IPR012676">
    <property type="entry name" value="TGS-like"/>
</dbReference>
<dbReference type="InterPro" id="IPR043519">
    <property type="entry name" value="NT_sf"/>
</dbReference>
<proteinExistence type="inferred from homology"/>
<dbReference type="CDD" id="cd00077">
    <property type="entry name" value="HDc"/>
    <property type="match status" value="1"/>
</dbReference>
<dbReference type="SMART" id="SM00954">
    <property type="entry name" value="RelA_SpoT"/>
    <property type="match status" value="1"/>
</dbReference>
<dbReference type="CDD" id="cd05399">
    <property type="entry name" value="NT_Rel-Spo_like"/>
    <property type="match status" value="1"/>
</dbReference>
<dbReference type="SUPFAM" id="SSF81271">
    <property type="entry name" value="TGS-like"/>
    <property type="match status" value="1"/>
</dbReference>
<dbReference type="InterPro" id="IPR002912">
    <property type="entry name" value="ACT_dom"/>
</dbReference>
<dbReference type="EC" id="2.7.6.5" evidence="2"/>
<reference evidence="8 9" key="1">
    <citation type="submission" date="2018-08" db="EMBL/GenBank/DDBJ databases">
        <title>A genome reference for cultivated species of the human gut microbiota.</title>
        <authorList>
            <person name="Zou Y."/>
            <person name="Xue W."/>
            <person name="Luo G."/>
        </authorList>
    </citation>
    <scope>NUCLEOTIDE SEQUENCE [LARGE SCALE GENOMIC DNA]</scope>
    <source>
        <strain evidence="8 9">AF45-17</strain>
    </source>
</reference>
<dbReference type="PANTHER" id="PTHR21262:SF31">
    <property type="entry name" value="GTP PYROPHOSPHOKINASE"/>
    <property type="match status" value="1"/>
</dbReference>
<feature type="domain" description="TGS" evidence="7">
    <location>
        <begin position="420"/>
        <end position="481"/>
    </location>
</feature>
<dbReference type="CDD" id="cd01668">
    <property type="entry name" value="TGS_RSH"/>
    <property type="match status" value="1"/>
</dbReference>
<dbReference type="Gene3D" id="3.30.460.10">
    <property type="entry name" value="Beta Polymerase, domain 2"/>
    <property type="match status" value="1"/>
</dbReference>
<dbReference type="PROSITE" id="PS51831">
    <property type="entry name" value="HD"/>
    <property type="match status" value="1"/>
</dbReference>
<evidence type="ECO:0000256" key="1">
    <source>
        <dbReference type="ARBA" id="ARBA00004976"/>
    </source>
</evidence>
<dbReference type="InterPro" id="IPR004811">
    <property type="entry name" value="RelA/Spo_fam"/>
</dbReference>
<feature type="domain" description="HD" evidence="6">
    <location>
        <begin position="74"/>
        <end position="174"/>
    </location>
</feature>
<evidence type="ECO:0000313" key="8">
    <source>
        <dbReference type="EMBL" id="RGB80084.1"/>
    </source>
</evidence>
<comment type="similarity">
    <text evidence="4">Belongs to the relA/spoT family.</text>
</comment>
<comment type="catalytic activity">
    <reaction evidence="3">
        <text>GTP + ATP = guanosine 3'-diphosphate 5'-triphosphate + AMP</text>
        <dbReference type="Rhea" id="RHEA:22088"/>
        <dbReference type="ChEBI" id="CHEBI:30616"/>
        <dbReference type="ChEBI" id="CHEBI:37565"/>
        <dbReference type="ChEBI" id="CHEBI:142410"/>
        <dbReference type="ChEBI" id="CHEBI:456215"/>
        <dbReference type="EC" id="2.7.6.5"/>
    </reaction>
</comment>
<dbReference type="SUPFAM" id="SSF81301">
    <property type="entry name" value="Nucleotidyltransferase"/>
    <property type="match status" value="1"/>
</dbReference>
<dbReference type="Gene3D" id="3.10.20.30">
    <property type="match status" value="1"/>
</dbReference>
<dbReference type="Pfam" id="PF13291">
    <property type="entry name" value="ACT_4"/>
    <property type="match status" value="1"/>
</dbReference>
<evidence type="ECO:0000259" key="6">
    <source>
        <dbReference type="PROSITE" id="PS51831"/>
    </source>
</evidence>
<accession>A0A3E2TNY3</accession>
<dbReference type="GO" id="GO:0016787">
    <property type="term" value="F:hydrolase activity"/>
    <property type="evidence" value="ECO:0007669"/>
    <property type="project" value="UniProtKB-KW"/>
</dbReference>
<dbReference type="SMART" id="SM00471">
    <property type="entry name" value="HDc"/>
    <property type="match status" value="1"/>
</dbReference>
<dbReference type="GO" id="GO:0015970">
    <property type="term" value="P:guanosine tetraphosphate biosynthetic process"/>
    <property type="evidence" value="ECO:0007669"/>
    <property type="project" value="UniProtKB-UniPathway"/>
</dbReference>
<dbReference type="Pfam" id="PF02824">
    <property type="entry name" value="TGS"/>
    <property type="match status" value="1"/>
</dbReference>
<evidence type="ECO:0000259" key="7">
    <source>
        <dbReference type="PROSITE" id="PS51880"/>
    </source>
</evidence>
<evidence type="ECO:0000256" key="4">
    <source>
        <dbReference type="RuleBase" id="RU003847"/>
    </source>
</evidence>
<dbReference type="InterPro" id="IPR033655">
    <property type="entry name" value="TGS_RelA/SpoT"/>
</dbReference>
<dbReference type="FunFam" id="1.10.3210.10:FF:000001">
    <property type="entry name" value="GTP pyrophosphokinase RelA"/>
    <property type="match status" value="1"/>
</dbReference>
<keyword evidence="8" id="KW-0378">Hydrolase</keyword>
<comment type="caution">
    <text evidence="8">The sequence shown here is derived from an EMBL/GenBank/DDBJ whole genome shotgun (WGS) entry which is preliminary data.</text>
</comment>
<evidence type="ECO:0000313" key="9">
    <source>
        <dbReference type="Proteomes" id="UP000260773"/>
    </source>
</evidence>
<gene>
    <name evidence="8" type="ORF">DW070_07755</name>
</gene>
<dbReference type="Proteomes" id="UP000260773">
    <property type="component" value="Unassembled WGS sequence"/>
</dbReference>
<comment type="function">
    <text evidence="4">In eubacteria ppGpp (guanosine 3'-diphosphate 5'-diphosphate) is a mediator of the stringent response that coordinates a variety of cellular activities in response to changes in nutritional abundance.</text>
</comment>
<dbReference type="SUPFAM" id="SSF109604">
    <property type="entry name" value="HD-domain/PDEase-like"/>
    <property type="match status" value="1"/>
</dbReference>
<dbReference type="SUPFAM" id="SSF55021">
    <property type="entry name" value="ACT-like"/>
    <property type="match status" value="1"/>
</dbReference>
<dbReference type="InterPro" id="IPR003607">
    <property type="entry name" value="HD/PDEase_dom"/>
</dbReference>
<dbReference type="GO" id="GO:0005886">
    <property type="term" value="C:plasma membrane"/>
    <property type="evidence" value="ECO:0007669"/>
    <property type="project" value="TreeGrafter"/>
</dbReference>
<feature type="domain" description="ACT" evidence="5">
    <location>
        <begin position="696"/>
        <end position="770"/>
    </location>
</feature>
<dbReference type="PROSITE" id="PS51671">
    <property type="entry name" value="ACT"/>
    <property type="match status" value="1"/>
</dbReference>
<evidence type="ECO:0000259" key="5">
    <source>
        <dbReference type="PROSITE" id="PS51671"/>
    </source>
</evidence>
<dbReference type="FunFam" id="3.30.460.10:FF:000001">
    <property type="entry name" value="GTP pyrophosphokinase RelA"/>
    <property type="match status" value="1"/>
</dbReference>
<sequence>MKDDKKEVMGTEEPFEEQELIHTQDFESPEVLYQRLINKVKEYHPSDDISMIEKAYNIANNAHKGQLRKSGEPYIIHPLCVALILADLELDKETIVGGLLHDVVEDTIMTEEDITREFSAEIALIVSGVTKLGQLSYSKDKVEIQAENLRKMFLAMAKDIRVILIKLADRLHNMRTLKYMTPAKQKEKARETMDIYAPIAQRLGISKIKIELDDLSLRYLEPEVYYDLARQINLKRSERQAFVDAIVEEVSQHMAQSGIKAQVNGRVKHFFSIYKKMVNQDKTLDEIYDLFAVRIIVDTVKDCYAALGIIHEMYKPIPGRFKDYIAMPKQNMYQSLHTTLIGPNGQPFEIQIRTFDMHRTAEYGIAAHWKYKEDPNAKNVEDSEEAKLTWLRQILEWQTDMSDNKEFMSLLKNDLNLFADSVYCFTPAGDVKNLPTGSTPIDFAYSIHSAVGNKMVGARVNGKLVNIDYVIKNGDRVEVLTSANSKGPSRDWLNIVKSTQAKNKINQWFKTEFKEENIIRGKDLLNRYCKAKEIILSNLLKPEFMEKVIRKYGFKDWDAVNAAVGHGGLKEGQVINKLLEEYQKKQRKEMTDKQLLTQMTEMKQKPSAAVQPHKKGSKSGIIVKGIDDVAVRFSKCCNPVPGDEIVGFITRGRGVSIHRTDCVNMLHLSEIERQRLIDAEWQDSTADGQGGLYKAELNVYVHDGVGVLIQIAQVFSERDINVTAMSSRSGKNNTATINISFDIGGKYALNKIIDKLRSLDCVYDIARTTG</sequence>
<dbReference type="PROSITE" id="PS51880">
    <property type="entry name" value="TGS"/>
    <property type="match status" value="1"/>
</dbReference>
<dbReference type="InterPro" id="IPR004095">
    <property type="entry name" value="TGS"/>
</dbReference>